<dbReference type="Proteomes" id="UP000017836">
    <property type="component" value="Unassembled WGS sequence"/>
</dbReference>
<feature type="domain" description="Anaphase-promoting complex subunit 4-like WD40" evidence="4">
    <location>
        <begin position="48"/>
        <end position="90"/>
    </location>
</feature>
<protein>
    <recommendedName>
        <fullName evidence="4">Anaphase-promoting complex subunit 4-like WD40 domain-containing protein</fullName>
    </recommendedName>
</protein>
<dbReference type="SMART" id="SM00320">
    <property type="entry name" value="WD40"/>
    <property type="match status" value="4"/>
</dbReference>
<dbReference type="AlphaFoldDB" id="W1P8E5"/>
<dbReference type="SUPFAM" id="SSF50978">
    <property type="entry name" value="WD40 repeat-like"/>
    <property type="match status" value="1"/>
</dbReference>
<feature type="repeat" description="WD" evidence="3">
    <location>
        <begin position="52"/>
        <end position="86"/>
    </location>
</feature>
<dbReference type="OMA" id="IQVMSNH"/>
<evidence type="ECO:0000313" key="6">
    <source>
        <dbReference type="Proteomes" id="UP000017836"/>
    </source>
</evidence>
<dbReference type="InterPro" id="IPR015943">
    <property type="entry name" value="WD40/YVTN_repeat-like_dom_sf"/>
</dbReference>
<dbReference type="GO" id="GO:0016593">
    <property type="term" value="C:Cdc73/Paf1 complex"/>
    <property type="evidence" value="ECO:0007669"/>
    <property type="project" value="EnsemblPlants"/>
</dbReference>
<keyword evidence="6" id="KW-1185">Reference proteome</keyword>
<dbReference type="PROSITE" id="PS50082">
    <property type="entry name" value="WD_REPEATS_2"/>
    <property type="match status" value="3"/>
</dbReference>
<evidence type="ECO:0000256" key="3">
    <source>
        <dbReference type="PROSITE-ProRule" id="PRU00221"/>
    </source>
</evidence>
<dbReference type="PANTHER" id="PTHR44090:SF1">
    <property type="entry name" value="SUPERKILLER COMPLEX PROTEIN 8"/>
    <property type="match status" value="1"/>
</dbReference>
<dbReference type="PROSITE" id="PS50294">
    <property type="entry name" value="WD_REPEATS_REGION"/>
    <property type="match status" value="1"/>
</dbReference>
<dbReference type="GO" id="GO:1904278">
    <property type="term" value="P:positive regulation of wax biosynthetic process"/>
    <property type="evidence" value="ECO:0007669"/>
    <property type="project" value="EnsemblPlants"/>
</dbReference>
<dbReference type="InterPro" id="IPR036322">
    <property type="entry name" value="WD40_repeat_dom_sf"/>
</dbReference>
<dbReference type="InterPro" id="IPR024977">
    <property type="entry name" value="Apc4-like_WD40_dom"/>
</dbReference>
<gene>
    <name evidence="5" type="ORF">AMTR_s00003p00196050</name>
</gene>
<dbReference type="InterPro" id="IPR019775">
    <property type="entry name" value="WD40_repeat_CS"/>
</dbReference>
<dbReference type="GO" id="GO:0080008">
    <property type="term" value="C:Cul4-RING E3 ubiquitin ligase complex"/>
    <property type="evidence" value="ECO:0007669"/>
    <property type="project" value="EnsemblPlants"/>
</dbReference>
<dbReference type="STRING" id="13333.W1P8E5"/>
<dbReference type="PRINTS" id="PR00320">
    <property type="entry name" value="GPROTEINBRPT"/>
</dbReference>
<organism evidence="5 6">
    <name type="scientific">Amborella trichopoda</name>
    <dbReference type="NCBI Taxonomy" id="13333"/>
    <lineage>
        <taxon>Eukaryota</taxon>
        <taxon>Viridiplantae</taxon>
        <taxon>Streptophyta</taxon>
        <taxon>Embryophyta</taxon>
        <taxon>Tracheophyta</taxon>
        <taxon>Spermatophyta</taxon>
        <taxon>Magnoliopsida</taxon>
        <taxon>Amborellales</taxon>
        <taxon>Amborellaceae</taxon>
        <taxon>Amborella</taxon>
    </lineage>
</organism>
<keyword evidence="1 3" id="KW-0853">WD repeat</keyword>
<dbReference type="EMBL" id="KI394358">
    <property type="protein sequence ID" value="ERN03255.1"/>
    <property type="molecule type" value="Genomic_DNA"/>
</dbReference>
<dbReference type="Gramene" id="ERN03255">
    <property type="protein sequence ID" value="ERN03255"/>
    <property type="gene ID" value="AMTR_s00003p00196050"/>
</dbReference>
<dbReference type="eggNOG" id="KOG4155">
    <property type="taxonomic scope" value="Eukaryota"/>
</dbReference>
<dbReference type="Pfam" id="PF00400">
    <property type="entry name" value="WD40"/>
    <property type="match status" value="2"/>
</dbReference>
<dbReference type="GO" id="GO:0009910">
    <property type="term" value="P:negative regulation of flower development"/>
    <property type="evidence" value="ECO:0007669"/>
    <property type="project" value="EnsemblPlants"/>
</dbReference>
<feature type="repeat" description="WD" evidence="3">
    <location>
        <begin position="87"/>
        <end position="129"/>
    </location>
</feature>
<dbReference type="InterPro" id="IPR020472">
    <property type="entry name" value="WD40_PAC1"/>
</dbReference>
<evidence type="ECO:0000256" key="1">
    <source>
        <dbReference type="ARBA" id="ARBA00022574"/>
    </source>
</evidence>
<accession>W1P8E5</accession>
<feature type="repeat" description="WD" evidence="3">
    <location>
        <begin position="130"/>
        <end position="171"/>
    </location>
</feature>
<dbReference type="InterPro" id="IPR001680">
    <property type="entry name" value="WD40_rpt"/>
</dbReference>
<reference evidence="6" key="1">
    <citation type="journal article" date="2013" name="Science">
        <title>The Amborella genome and the evolution of flowering plants.</title>
        <authorList>
            <consortium name="Amborella Genome Project"/>
        </authorList>
    </citation>
    <scope>NUCLEOTIDE SEQUENCE [LARGE SCALE GENOMIC DNA]</scope>
</reference>
<evidence type="ECO:0000313" key="5">
    <source>
        <dbReference type="EMBL" id="ERN03255.1"/>
    </source>
</evidence>
<dbReference type="HOGENOM" id="CLU_000288_57_11_1"/>
<dbReference type="Pfam" id="PF12894">
    <property type="entry name" value="ANAPC4_WD40"/>
    <property type="match status" value="1"/>
</dbReference>
<dbReference type="Gene3D" id="2.130.10.10">
    <property type="entry name" value="YVTN repeat-like/Quinoprotein amine dehydrogenase"/>
    <property type="match status" value="1"/>
</dbReference>
<proteinExistence type="predicted"/>
<sequence>MGETLAVAGGGSASIKLWDTATWKLEATLPVPRPETPKPATSPADKAAAKFILSIAFSPDGKRLACGTMDGAISIFDANSRKFLHHLEGHFMPIRSLVFSPADPRILFSASDDGHIHMYDSDGKTLVASMSGHASWVLSVDASPDGVAVASGSSDRTVRLWDLSMRAAVQTMSSHGDQVWGVAFRPPGGTGVRAGRLASVSDDKSVGLYDYS</sequence>
<dbReference type="PROSITE" id="PS00678">
    <property type="entry name" value="WD_REPEATS_1"/>
    <property type="match status" value="1"/>
</dbReference>
<keyword evidence="2" id="KW-0677">Repeat</keyword>
<dbReference type="GO" id="GO:0016441">
    <property type="term" value="P:post-transcriptional gene silencing"/>
    <property type="evidence" value="ECO:0007669"/>
    <property type="project" value="EnsemblPlants"/>
</dbReference>
<dbReference type="InterPro" id="IPR051510">
    <property type="entry name" value="SKI8"/>
</dbReference>
<name>W1P8E5_AMBTC</name>
<evidence type="ECO:0000259" key="4">
    <source>
        <dbReference type="Pfam" id="PF12894"/>
    </source>
</evidence>
<evidence type="ECO:0000256" key="2">
    <source>
        <dbReference type="ARBA" id="ARBA00022737"/>
    </source>
</evidence>
<dbReference type="PANTHER" id="PTHR44090">
    <property type="entry name" value="WD REPEAT-CONTAINING PROTEIN 61"/>
    <property type="match status" value="1"/>
</dbReference>